<dbReference type="Proteomes" id="UP000682733">
    <property type="component" value="Unassembled WGS sequence"/>
</dbReference>
<dbReference type="EMBL" id="CAJNOK010067020">
    <property type="protein sequence ID" value="CAF1653264.1"/>
    <property type="molecule type" value="Genomic_DNA"/>
</dbReference>
<accession>A0A8S2G947</accession>
<organism evidence="2 4">
    <name type="scientific">Didymodactylos carnosus</name>
    <dbReference type="NCBI Taxonomy" id="1234261"/>
    <lineage>
        <taxon>Eukaryota</taxon>
        <taxon>Metazoa</taxon>
        <taxon>Spiralia</taxon>
        <taxon>Gnathifera</taxon>
        <taxon>Rotifera</taxon>
        <taxon>Eurotatoria</taxon>
        <taxon>Bdelloidea</taxon>
        <taxon>Philodinida</taxon>
        <taxon>Philodinidae</taxon>
        <taxon>Didymodactylos</taxon>
    </lineage>
</organism>
<evidence type="ECO:0000256" key="1">
    <source>
        <dbReference type="SAM" id="MobiDB-lite"/>
    </source>
</evidence>
<dbReference type="EMBL" id="CAJOBA010095917">
    <property type="protein sequence ID" value="CAF4503049.1"/>
    <property type="molecule type" value="Genomic_DNA"/>
</dbReference>
<name>A0A8S2G947_9BILA</name>
<feature type="compositionally biased region" description="Polar residues" evidence="1">
    <location>
        <begin position="8"/>
        <end position="17"/>
    </location>
</feature>
<feature type="region of interest" description="Disordered" evidence="1">
    <location>
        <begin position="1"/>
        <end position="27"/>
    </location>
</feature>
<gene>
    <name evidence="2" type="ORF">OVA965_LOCUS44940</name>
    <name evidence="3" type="ORF">TMI583_LOCUS48038</name>
</gene>
<evidence type="ECO:0000313" key="3">
    <source>
        <dbReference type="EMBL" id="CAF4503049.1"/>
    </source>
</evidence>
<reference evidence="2" key="1">
    <citation type="submission" date="2021-02" db="EMBL/GenBank/DDBJ databases">
        <authorList>
            <person name="Nowell W R."/>
        </authorList>
    </citation>
    <scope>NUCLEOTIDE SEQUENCE</scope>
</reference>
<evidence type="ECO:0000313" key="4">
    <source>
        <dbReference type="Proteomes" id="UP000677228"/>
    </source>
</evidence>
<evidence type="ECO:0000313" key="2">
    <source>
        <dbReference type="EMBL" id="CAF1653264.1"/>
    </source>
</evidence>
<sequence length="88" mass="9826">LSRLPVKKTTQQKNSITPGRIRHSLQRMPTSEYISMPSTSDTQPNAKYQISEKSGAKRKRTTSATTPILRKSQKVMNQALTITSIAKP</sequence>
<feature type="non-terminal residue" evidence="2">
    <location>
        <position position="1"/>
    </location>
</feature>
<dbReference type="AlphaFoldDB" id="A0A8S2G947"/>
<proteinExistence type="predicted"/>
<feature type="non-terminal residue" evidence="2">
    <location>
        <position position="88"/>
    </location>
</feature>
<comment type="caution">
    <text evidence="2">The sequence shown here is derived from an EMBL/GenBank/DDBJ whole genome shotgun (WGS) entry which is preliminary data.</text>
</comment>
<protein>
    <submittedName>
        <fullName evidence="2">Uncharacterized protein</fullName>
    </submittedName>
</protein>
<dbReference type="Proteomes" id="UP000677228">
    <property type="component" value="Unassembled WGS sequence"/>
</dbReference>